<keyword evidence="3" id="KW-0804">Transcription</keyword>
<keyword evidence="6" id="KW-1185">Reference proteome</keyword>
<name>A0ABW7STH3_9ACTN</name>
<dbReference type="InterPro" id="IPR050679">
    <property type="entry name" value="Bact_HTH_transcr_reg"/>
</dbReference>
<reference evidence="5 6" key="1">
    <citation type="submission" date="2024-10" db="EMBL/GenBank/DDBJ databases">
        <title>The Natural Products Discovery Center: Release of the First 8490 Sequenced Strains for Exploring Actinobacteria Biosynthetic Diversity.</title>
        <authorList>
            <person name="Kalkreuter E."/>
            <person name="Kautsar S.A."/>
            <person name="Yang D."/>
            <person name="Bader C.D."/>
            <person name="Teijaro C.N."/>
            <person name="Fluegel L."/>
            <person name="Davis C.M."/>
            <person name="Simpson J.R."/>
            <person name="Lauterbach L."/>
            <person name="Steele A.D."/>
            <person name="Gui C."/>
            <person name="Meng S."/>
            <person name="Li G."/>
            <person name="Viehrig K."/>
            <person name="Ye F."/>
            <person name="Su P."/>
            <person name="Kiefer A.F."/>
            <person name="Nichols A."/>
            <person name="Cepeda A.J."/>
            <person name="Yan W."/>
            <person name="Fan B."/>
            <person name="Jiang Y."/>
            <person name="Adhikari A."/>
            <person name="Zheng C.-J."/>
            <person name="Schuster L."/>
            <person name="Cowan T.M."/>
            <person name="Smanski M.J."/>
            <person name="Chevrette M.G."/>
            <person name="De Carvalho L.P.S."/>
            <person name="Shen B."/>
        </authorList>
    </citation>
    <scope>NUCLEOTIDE SEQUENCE [LARGE SCALE GENOMIC DNA]</scope>
    <source>
        <strain evidence="5 6">NPDC021253</strain>
    </source>
</reference>
<evidence type="ECO:0000313" key="5">
    <source>
        <dbReference type="EMBL" id="MFI0796986.1"/>
    </source>
</evidence>
<proteinExistence type="predicted"/>
<dbReference type="Pfam" id="PF00392">
    <property type="entry name" value="GntR"/>
    <property type="match status" value="1"/>
</dbReference>
<dbReference type="PANTHER" id="PTHR44846">
    <property type="entry name" value="MANNOSYL-D-GLYCERATE TRANSPORT/METABOLISM SYSTEM REPRESSOR MNGR-RELATED"/>
    <property type="match status" value="1"/>
</dbReference>
<dbReference type="InterPro" id="IPR036388">
    <property type="entry name" value="WH-like_DNA-bd_sf"/>
</dbReference>
<evidence type="ECO:0000256" key="3">
    <source>
        <dbReference type="ARBA" id="ARBA00023163"/>
    </source>
</evidence>
<dbReference type="SMART" id="SM00345">
    <property type="entry name" value="HTH_GNTR"/>
    <property type="match status" value="1"/>
</dbReference>
<dbReference type="PROSITE" id="PS50949">
    <property type="entry name" value="HTH_GNTR"/>
    <property type="match status" value="1"/>
</dbReference>
<dbReference type="InterPro" id="IPR036390">
    <property type="entry name" value="WH_DNA-bd_sf"/>
</dbReference>
<dbReference type="Gene3D" id="1.10.10.10">
    <property type="entry name" value="Winged helix-like DNA-binding domain superfamily/Winged helix DNA-binding domain"/>
    <property type="match status" value="1"/>
</dbReference>
<evidence type="ECO:0000256" key="2">
    <source>
        <dbReference type="ARBA" id="ARBA00023125"/>
    </source>
</evidence>
<keyword evidence="1" id="KW-0805">Transcription regulation</keyword>
<comment type="caution">
    <text evidence="5">The sequence shown here is derived from an EMBL/GenBank/DDBJ whole genome shotgun (WGS) entry which is preliminary data.</text>
</comment>
<dbReference type="SUPFAM" id="SSF46785">
    <property type="entry name" value="Winged helix' DNA-binding domain"/>
    <property type="match status" value="1"/>
</dbReference>
<sequence>MVDEMSPVAFYVQLADLLAKQIEEGTLKPRQPLPSESTLQQEYGVSRGTVRAAIRLLRDRGMVVTFTGRGTFVAEKKP</sequence>
<evidence type="ECO:0000313" key="6">
    <source>
        <dbReference type="Proteomes" id="UP001611075"/>
    </source>
</evidence>
<dbReference type="PANTHER" id="PTHR44846:SF17">
    <property type="entry name" value="GNTR-FAMILY TRANSCRIPTIONAL REGULATOR"/>
    <property type="match status" value="1"/>
</dbReference>
<dbReference type="InterPro" id="IPR000524">
    <property type="entry name" value="Tscrpt_reg_HTH_GntR"/>
</dbReference>
<keyword evidence="2" id="KW-0238">DNA-binding</keyword>
<dbReference type="EMBL" id="JBIRPU010000039">
    <property type="protein sequence ID" value="MFI0796986.1"/>
    <property type="molecule type" value="Genomic_DNA"/>
</dbReference>
<accession>A0ABW7STH3</accession>
<protein>
    <submittedName>
        <fullName evidence="5">GntR family transcriptional regulator</fullName>
    </submittedName>
</protein>
<dbReference type="Proteomes" id="UP001611075">
    <property type="component" value="Unassembled WGS sequence"/>
</dbReference>
<dbReference type="PRINTS" id="PR00035">
    <property type="entry name" value="HTHGNTR"/>
</dbReference>
<dbReference type="CDD" id="cd07377">
    <property type="entry name" value="WHTH_GntR"/>
    <property type="match status" value="1"/>
</dbReference>
<dbReference type="RefSeq" id="WP_396685590.1">
    <property type="nucleotide sequence ID" value="NZ_JBIRPU010000039.1"/>
</dbReference>
<feature type="domain" description="HTH gntR-type" evidence="4">
    <location>
        <begin position="8"/>
        <end position="76"/>
    </location>
</feature>
<gene>
    <name evidence="5" type="ORF">ACH4OY_30525</name>
</gene>
<evidence type="ECO:0000256" key="1">
    <source>
        <dbReference type="ARBA" id="ARBA00023015"/>
    </source>
</evidence>
<organism evidence="5 6">
    <name type="scientific">Micromonospora rubida</name>
    <dbReference type="NCBI Taxonomy" id="2697657"/>
    <lineage>
        <taxon>Bacteria</taxon>
        <taxon>Bacillati</taxon>
        <taxon>Actinomycetota</taxon>
        <taxon>Actinomycetes</taxon>
        <taxon>Micromonosporales</taxon>
        <taxon>Micromonosporaceae</taxon>
        <taxon>Micromonospora</taxon>
    </lineage>
</organism>
<evidence type="ECO:0000259" key="4">
    <source>
        <dbReference type="PROSITE" id="PS50949"/>
    </source>
</evidence>